<dbReference type="SUPFAM" id="SSF56801">
    <property type="entry name" value="Acetyl-CoA synthetase-like"/>
    <property type="match status" value="1"/>
</dbReference>
<evidence type="ECO:0000259" key="7">
    <source>
        <dbReference type="Pfam" id="PF13193"/>
    </source>
</evidence>
<dbReference type="FunFam" id="3.30.300.30:FF:000007">
    <property type="entry name" value="4-coumarate--CoA ligase 2"/>
    <property type="match status" value="1"/>
</dbReference>
<evidence type="ECO:0000256" key="4">
    <source>
        <dbReference type="ARBA" id="ARBA00022840"/>
    </source>
</evidence>
<evidence type="ECO:0000313" key="8">
    <source>
        <dbReference type="EMBL" id="EJY57325.1"/>
    </source>
</evidence>
<evidence type="ECO:0000256" key="2">
    <source>
        <dbReference type="ARBA" id="ARBA00004275"/>
    </source>
</evidence>
<dbReference type="STRING" id="7159.J9HXW6"/>
<gene>
    <name evidence="8" type="ORF">AaeL_AAEL017533</name>
</gene>
<proteinExistence type="inferred from homology"/>
<keyword evidence="5" id="KW-0460">Magnesium</keyword>
<comment type="similarity">
    <text evidence="3">Belongs to the ATP-dependent AMP-binding enzyme family.</text>
</comment>
<evidence type="ECO:0000313" key="9">
    <source>
        <dbReference type="Proteomes" id="UP000682892"/>
    </source>
</evidence>
<dbReference type="InterPro" id="IPR025110">
    <property type="entry name" value="AMP-bd_C"/>
</dbReference>
<name>J9HXW6_AEDAE</name>
<reference evidence="8" key="1">
    <citation type="submission" date="2005-10" db="EMBL/GenBank/DDBJ databases">
        <authorList>
            <person name="Loftus B.J."/>
            <person name="Nene V.M."/>
            <person name="Hannick L.I."/>
            <person name="Bidwell S."/>
            <person name="Haas B."/>
            <person name="Amedeo P."/>
            <person name="Orvis J."/>
            <person name="Wortman J.R."/>
            <person name="White O.R."/>
            <person name="Salzberg S."/>
            <person name="Shumway M."/>
            <person name="Koo H."/>
            <person name="Zhao Y."/>
            <person name="Holmes M."/>
            <person name="Miller J."/>
            <person name="Schatz M."/>
            <person name="Pop M."/>
            <person name="Pai G."/>
            <person name="Utterback T."/>
            <person name="Rogers Y.-H."/>
            <person name="Kravitz S."/>
            <person name="Fraser C.M."/>
        </authorList>
    </citation>
    <scope>NUCLEOTIDE SEQUENCE</scope>
    <source>
        <strain evidence="8">Liverpool</strain>
    </source>
</reference>
<protein>
    <submittedName>
        <fullName evidence="8">AAEL017533-PA</fullName>
    </submittedName>
</protein>
<dbReference type="PaxDb" id="7159-AAEL017533-PA"/>
<dbReference type="InterPro" id="IPR042099">
    <property type="entry name" value="ANL_N_sf"/>
</dbReference>
<dbReference type="VEuPathDB" id="VectorBase:AAEL017533"/>
<dbReference type="AlphaFoldDB" id="J9HXW6"/>
<dbReference type="Gene3D" id="3.40.50.12780">
    <property type="entry name" value="N-terminal domain of ligase-like"/>
    <property type="match status" value="1"/>
</dbReference>
<dbReference type="Proteomes" id="UP000682892">
    <property type="component" value="Chromosome 2"/>
</dbReference>
<evidence type="ECO:0000256" key="1">
    <source>
        <dbReference type="ARBA" id="ARBA00001946"/>
    </source>
</evidence>
<dbReference type="PANTHER" id="PTHR24096:SF423">
    <property type="entry name" value="GM05240P"/>
    <property type="match status" value="1"/>
</dbReference>
<keyword evidence="4" id="KW-0067">ATP-binding</keyword>
<comment type="cofactor">
    <cofactor evidence="1">
        <name>Mg(2+)</name>
        <dbReference type="ChEBI" id="CHEBI:18420"/>
    </cofactor>
</comment>
<evidence type="ECO:0000256" key="3">
    <source>
        <dbReference type="ARBA" id="ARBA00006432"/>
    </source>
</evidence>
<dbReference type="Pfam" id="PF13193">
    <property type="entry name" value="AMP-binding_C"/>
    <property type="match status" value="1"/>
</dbReference>
<dbReference type="PANTHER" id="PTHR24096">
    <property type="entry name" value="LONG-CHAIN-FATTY-ACID--COA LIGASE"/>
    <property type="match status" value="1"/>
</dbReference>
<dbReference type="EMBL" id="CH477187">
    <property type="protein sequence ID" value="EJY57325.1"/>
    <property type="molecule type" value="Genomic_DNA"/>
</dbReference>
<dbReference type="GO" id="GO:0016405">
    <property type="term" value="F:CoA-ligase activity"/>
    <property type="evidence" value="ECO:0007669"/>
    <property type="project" value="TreeGrafter"/>
</dbReference>
<accession>J9HXW6</accession>
<sequence length="151" mass="17009">MKGYYKNEQATQETIDAEGWLHSGDTGYFDDEEDFFIVDRIKDLIKYKGFQVAPAEVEDVLLSHPKIRDAAVVGIPDENSGELPAAFVVLQDGVQELSATDVQRIVASKLSAQKHIRGGVYFVQEIPKTGSGKILRRELKDRIMRREKSKL</sequence>
<keyword evidence="4" id="KW-0547">Nucleotide-binding</keyword>
<evidence type="ECO:0000256" key="5">
    <source>
        <dbReference type="ARBA" id="ARBA00022842"/>
    </source>
</evidence>
<feature type="domain" description="AMP-binding enzyme C-terminal" evidence="7">
    <location>
        <begin position="56"/>
        <end position="133"/>
    </location>
</feature>
<dbReference type="eggNOG" id="KOG1176">
    <property type="taxonomic scope" value="Eukaryota"/>
</dbReference>
<dbReference type="GO" id="GO:0005777">
    <property type="term" value="C:peroxisome"/>
    <property type="evidence" value="ECO:0007669"/>
    <property type="project" value="UniProtKB-SubCell"/>
</dbReference>
<dbReference type="Gene3D" id="3.30.300.30">
    <property type="match status" value="1"/>
</dbReference>
<dbReference type="HOGENOM" id="CLU_000022_17_3_1"/>
<reference evidence="8" key="2">
    <citation type="journal article" date="2007" name="Science">
        <title>Genome sequence of Aedes aegypti, a major arbovirus vector.</title>
        <authorList>
            <person name="Nene V."/>
            <person name="Wortman J.R."/>
            <person name="Lawson D."/>
            <person name="Haas B."/>
            <person name="Kodira C."/>
            <person name="Tu Z.J."/>
            <person name="Loftus B."/>
            <person name="Xi Z."/>
            <person name="Megy K."/>
            <person name="Grabherr M."/>
            <person name="Ren Q."/>
            <person name="Zdobnov E.M."/>
            <person name="Lobo N.F."/>
            <person name="Campbell K.S."/>
            <person name="Brown S.E."/>
            <person name="Bonaldo M.F."/>
            <person name="Zhu J."/>
            <person name="Sinkins S.P."/>
            <person name="Hogenkamp D.G."/>
            <person name="Amedeo P."/>
            <person name="Arensburger P."/>
            <person name="Atkinson P.W."/>
            <person name="Bidwell S."/>
            <person name="Biedler J."/>
            <person name="Birney E."/>
            <person name="Bruggner R.V."/>
            <person name="Costas J."/>
            <person name="Coy M.R."/>
            <person name="Crabtree J."/>
            <person name="Crawford M."/>
            <person name="Debruyn B."/>
            <person name="Decaprio D."/>
            <person name="Eiglmeier K."/>
            <person name="Eisenstadt E."/>
            <person name="El-Dorry H."/>
            <person name="Gelbart W.M."/>
            <person name="Gomes S.L."/>
            <person name="Hammond M."/>
            <person name="Hannick L.I."/>
            <person name="Hogan J.R."/>
            <person name="Holmes M.H."/>
            <person name="Jaffe D."/>
            <person name="Johnston J.S."/>
            <person name="Kennedy R.C."/>
            <person name="Koo H."/>
            <person name="Kravitz S."/>
            <person name="Kriventseva E.V."/>
            <person name="Kulp D."/>
            <person name="Labutti K."/>
            <person name="Lee E."/>
            <person name="Li S."/>
            <person name="Lovin D.D."/>
            <person name="Mao C."/>
            <person name="Mauceli E."/>
            <person name="Menck C.F."/>
            <person name="Miller J.R."/>
            <person name="Montgomery P."/>
            <person name="Mori A."/>
            <person name="Nascimento A.L."/>
            <person name="Naveira H.F."/>
            <person name="Nusbaum C."/>
            <person name="O'leary S."/>
            <person name="Orvis J."/>
            <person name="Pertea M."/>
            <person name="Quesneville H."/>
            <person name="Reidenbach K.R."/>
            <person name="Rogers Y.H."/>
            <person name="Roth C.W."/>
            <person name="Schneider J.R."/>
            <person name="Schatz M."/>
            <person name="Shumway M."/>
            <person name="Stanke M."/>
            <person name="Stinson E.O."/>
            <person name="Tubio J.M."/>
            <person name="Vanzee J.P."/>
            <person name="Verjovski-Almeida S."/>
            <person name="Werner D."/>
            <person name="White O."/>
            <person name="Wyder S."/>
            <person name="Zeng Q."/>
            <person name="Zhao Q."/>
            <person name="Zhao Y."/>
            <person name="Hill C.A."/>
            <person name="Raikhel A.S."/>
            <person name="Soares M.B."/>
            <person name="Knudson D.L."/>
            <person name="Lee N.H."/>
            <person name="Galagan J."/>
            <person name="Salzberg S.L."/>
            <person name="Paulsen I.T."/>
            <person name="Dimopoulos G."/>
            <person name="Collins F.H."/>
            <person name="Birren B."/>
            <person name="Fraser-Liggett C.M."/>
            <person name="Severson D.W."/>
        </authorList>
    </citation>
    <scope>NUCLEOTIDE SEQUENCE [LARGE SCALE GENOMIC DNA]</scope>
    <source>
        <strain evidence="8">Liverpool</strain>
    </source>
</reference>
<organism evidence="8 9">
    <name type="scientific">Aedes aegypti</name>
    <name type="common">Yellowfever mosquito</name>
    <name type="synonym">Culex aegypti</name>
    <dbReference type="NCBI Taxonomy" id="7159"/>
    <lineage>
        <taxon>Eukaryota</taxon>
        <taxon>Metazoa</taxon>
        <taxon>Ecdysozoa</taxon>
        <taxon>Arthropoda</taxon>
        <taxon>Hexapoda</taxon>
        <taxon>Insecta</taxon>
        <taxon>Pterygota</taxon>
        <taxon>Neoptera</taxon>
        <taxon>Endopterygota</taxon>
        <taxon>Diptera</taxon>
        <taxon>Nematocera</taxon>
        <taxon>Culicoidea</taxon>
        <taxon>Culicidae</taxon>
        <taxon>Culicinae</taxon>
        <taxon>Aedini</taxon>
        <taxon>Aedes</taxon>
        <taxon>Stegomyia</taxon>
    </lineage>
</organism>
<keyword evidence="6" id="KW-0576">Peroxisome</keyword>
<dbReference type="PhylomeDB" id="J9HXW6"/>
<comment type="subcellular location">
    <subcellularLocation>
        <location evidence="2">Peroxisome</location>
    </subcellularLocation>
</comment>
<reference evidence="8" key="3">
    <citation type="submission" date="2012-09" db="EMBL/GenBank/DDBJ databases">
        <authorList>
            <consortium name="VectorBase"/>
        </authorList>
    </citation>
    <scope>NUCLEOTIDE SEQUENCE</scope>
    <source>
        <strain evidence="8">Liverpool</strain>
    </source>
</reference>
<dbReference type="InterPro" id="IPR045851">
    <property type="entry name" value="AMP-bd_C_sf"/>
</dbReference>
<dbReference type="GO" id="GO:0005524">
    <property type="term" value="F:ATP binding"/>
    <property type="evidence" value="ECO:0007669"/>
    <property type="project" value="UniProtKB-KW"/>
</dbReference>
<evidence type="ECO:0000256" key="6">
    <source>
        <dbReference type="ARBA" id="ARBA00023140"/>
    </source>
</evidence>